<keyword evidence="2" id="KW-1185">Reference proteome</keyword>
<sequence length="50" mass="5575">VLNRLQTGSSLVTVNSKTHKQSRIEALIGGQRRLGTGDWNRVLVTMKILE</sequence>
<evidence type="ECO:0000313" key="2">
    <source>
        <dbReference type="Proteomes" id="UP000824469"/>
    </source>
</evidence>
<comment type="caution">
    <text evidence="1">The sequence shown here is derived from an EMBL/GenBank/DDBJ whole genome shotgun (WGS) entry which is preliminary data.</text>
</comment>
<protein>
    <submittedName>
        <fullName evidence="1">Uncharacterized protein</fullName>
    </submittedName>
</protein>
<accession>A0AA38GWM0</accession>
<proteinExistence type="predicted"/>
<feature type="non-terminal residue" evidence="1">
    <location>
        <position position="1"/>
    </location>
</feature>
<feature type="non-terminal residue" evidence="1">
    <location>
        <position position="50"/>
    </location>
</feature>
<evidence type="ECO:0000313" key="1">
    <source>
        <dbReference type="EMBL" id="KAH9327885.1"/>
    </source>
</evidence>
<organism evidence="1 2">
    <name type="scientific">Taxus chinensis</name>
    <name type="common">Chinese yew</name>
    <name type="synonym">Taxus wallichiana var. chinensis</name>
    <dbReference type="NCBI Taxonomy" id="29808"/>
    <lineage>
        <taxon>Eukaryota</taxon>
        <taxon>Viridiplantae</taxon>
        <taxon>Streptophyta</taxon>
        <taxon>Embryophyta</taxon>
        <taxon>Tracheophyta</taxon>
        <taxon>Spermatophyta</taxon>
        <taxon>Pinopsida</taxon>
        <taxon>Pinidae</taxon>
        <taxon>Conifers II</taxon>
        <taxon>Cupressales</taxon>
        <taxon>Taxaceae</taxon>
        <taxon>Taxus</taxon>
    </lineage>
</organism>
<reference evidence="1 2" key="1">
    <citation type="journal article" date="2021" name="Nat. Plants">
        <title>The Taxus genome provides insights into paclitaxel biosynthesis.</title>
        <authorList>
            <person name="Xiong X."/>
            <person name="Gou J."/>
            <person name="Liao Q."/>
            <person name="Li Y."/>
            <person name="Zhou Q."/>
            <person name="Bi G."/>
            <person name="Li C."/>
            <person name="Du R."/>
            <person name="Wang X."/>
            <person name="Sun T."/>
            <person name="Guo L."/>
            <person name="Liang H."/>
            <person name="Lu P."/>
            <person name="Wu Y."/>
            <person name="Zhang Z."/>
            <person name="Ro D.K."/>
            <person name="Shang Y."/>
            <person name="Huang S."/>
            <person name="Yan J."/>
        </authorList>
    </citation>
    <scope>NUCLEOTIDE SEQUENCE [LARGE SCALE GENOMIC DNA]</scope>
    <source>
        <strain evidence="1">Ta-2019</strain>
    </source>
</reference>
<dbReference type="Proteomes" id="UP000824469">
    <property type="component" value="Unassembled WGS sequence"/>
</dbReference>
<dbReference type="EMBL" id="JAHRHJ020000002">
    <property type="protein sequence ID" value="KAH9327885.1"/>
    <property type="molecule type" value="Genomic_DNA"/>
</dbReference>
<name>A0AA38GWM0_TAXCH</name>
<dbReference type="AlphaFoldDB" id="A0AA38GWM0"/>
<gene>
    <name evidence="1" type="ORF">KI387_044377</name>
</gene>